<dbReference type="SUPFAM" id="SSF50447">
    <property type="entry name" value="Translation proteins"/>
    <property type="match status" value="1"/>
</dbReference>
<dbReference type="Pfam" id="PF03144">
    <property type="entry name" value="GTP_EFTU_D2"/>
    <property type="match status" value="1"/>
</dbReference>
<dbReference type="GO" id="GO:0005525">
    <property type="term" value="F:GTP binding"/>
    <property type="evidence" value="ECO:0007669"/>
    <property type="project" value="InterPro"/>
</dbReference>
<keyword evidence="3" id="KW-0378">Hydrolase</keyword>
<sequence>MAGTPAASTQVEHSTPVRGVGTCVIGKVERGSVKAGDVLDILRWGTRRRTMCTRVLNNEEVKDHDTVYSRVTLALRGVDTTDVKRGSVLTTPPPATPNPMDGKSFKASAQIVLVNPEALEDGQEVVVLSSKGKKIGTATVSMPLES</sequence>
<reference evidence="3" key="2">
    <citation type="journal article" date="2023" name="IMA Fungus">
        <title>Comparative genomic study of the Penicillium genus elucidates a diverse pangenome and 15 lateral gene transfer events.</title>
        <authorList>
            <person name="Petersen C."/>
            <person name="Sorensen T."/>
            <person name="Nielsen M.R."/>
            <person name="Sondergaard T.E."/>
            <person name="Sorensen J.L."/>
            <person name="Fitzpatrick D.A."/>
            <person name="Frisvad J.C."/>
            <person name="Nielsen K.L."/>
        </authorList>
    </citation>
    <scope>NUCLEOTIDE SEQUENCE</scope>
    <source>
        <strain evidence="3">IBT 15544</strain>
    </source>
</reference>
<dbReference type="EMBL" id="JAPQKR010000016">
    <property type="protein sequence ID" value="KAJ5190903.1"/>
    <property type="molecule type" value="Genomic_DNA"/>
</dbReference>
<organism evidence="3 4">
    <name type="scientific">Penicillium cinerascens</name>
    <dbReference type="NCBI Taxonomy" id="70096"/>
    <lineage>
        <taxon>Eukaryota</taxon>
        <taxon>Fungi</taxon>
        <taxon>Dikarya</taxon>
        <taxon>Ascomycota</taxon>
        <taxon>Pezizomycotina</taxon>
        <taxon>Eurotiomycetes</taxon>
        <taxon>Eurotiomycetidae</taxon>
        <taxon>Eurotiales</taxon>
        <taxon>Aspergillaceae</taxon>
        <taxon>Penicillium</taxon>
    </lineage>
</organism>
<comment type="caution">
    <text evidence="3">The sequence shown here is derived from an EMBL/GenBank/DDBJ whole genome shotgun (WGS) entry which is preliminary data.</text>
</comment>
<protein>
    <submittedName>
        <fullName evidence="3">P-loop containing nucleoside triphosphate hydrolase protein</fullName>
    </submittedName>
</protein>
<dbReference type="Gene3D" id="2.40.30.10">
    <property type="entry name" value="Translation factors"/>
    <property type="match status" value="1"/>
</dbReference>
<evidence type="ECO:0000256" key="1">
    <source>
        <dbReference type="SAM" id="MobiDB-lite"/>
    </source>
</evidence>
<evidence type="ECO:0000313" key="4">
    <source>
        <dbReference type="Proteomes" id="UP001150904"/>
    </source>
</evidence>
<gene>
    <name evidence="3" type="ORF">N7498_009888</name>
</gene>
<accession>A0A9W9J5E6</accession>
<dbReference type="GO" id="GO:0003746">
    <property type="term" value="F:translation elongation factor activity"/>
    <property type="evidence" value="ECO:0007669"/>
    <property type="project" value="TreeGrafter"/>
</dbReference>
<dbReference type="RefSeq" id="XP_058303843.1">
    <property type="nucleotide sequence ID" value="XM_058456944.1"/>
</dbReference>
<dbReference type="PANTHER" id="PTHR43721">
    <property type="entry name" value="ELONGATION FACTOR TU-RELATED"/>
    <property type="match status" value="1"/>
</dbReference>
<evidence type="ECO:0000259" key="2">
    <source>
        <dbReference type="Pfam" id="PF03144"/>
    </source>
</evidence>
<dbReference type="AlphaFoldDB" id="A0A9W9J5E6"/>
<name>A0A9W9J5E6_9EURO</name>
<dbReference type="InterPro" id="IPR004161">
    <property type="entry name" value="EFTu-like_2"/>
</dbReference>
<evidence type="ECO:0000313" key="3">
    <source>
        <dbReference type="EMBL" id="KAJ5190903.1"/>
    </source>
</evidence>
<dbReference type="PANTHER" id="PTHR43721:SF22">
    <property type="entry name" value="ELONGATION FACTOR TU, MITOCHONDRIAL"/>
    <property type="match status" value="1"/>
</dbReference>
<feature type="region of interest" description="Disordered" evidence="1">
    <location>
        <begin position="84"/>
        <end position="103"/>
    </location>
</feature>
<keyword evidence="4" id="KW-1185">Reference proteome</keyword>
<dbReference type="GeneID" id="83184245"/>
<dbReference type="InterPro" id="IPR009000">
    <property type="entry name" value="Transl_B-barrel_sf"/>
</dbReference>
<reference evidence="3" key="1">
    <citation type="submission" date="2022-12" db="EMBL/GenBank/DDBJ databases">
        <authorList>
            <person name="Petersen C."/>
        </authorList>
    </citation>
    <scope>NUCLEOTIDE SEQUENCE</scope>
    <source>
        <strain evidence="3">IBT 15544</strain>
    </source>
</reference>
<dbReference type="InterPro" id="IPR050055">
    <property type="entry name" value="EF-Tu_GTPase"/>
</dbReference>
<proteinExistence type="predicted"/>
<dbReference type="OrthoDB" id="2067at2759"/>
<feature type="domain" description="Translation elongation factor EFTu-like" evidence="2">
    <location>
        <begin position="21"/>
        <end position="90"/>
    </location>
</feature>
<dbReference type="GO" id="GO:0016787">
    <property type="term" value="F:hydrolase activity"/>
    <property type="evidence" value="ECO:0007669"/>
    <property type="project" value="UniProtKB-KW"/>
</dbReference>
<dbReference type="Proteomes" id="UP001150904">
    <property type="component" value="Unassembled WGS sequence"/>
</dbReference>